<dbReference type="EMBL" id="OZ034817">
    <property type="protein sequence ID" value="CAL1381768.1"/>
    <property type="molecule type" value="Genomic_DNA"/>
</dbReference>
<organism evidence="1 2">
    <name type="scientific">Linum trigynum</name>
    <dbReference type="NCBI Taxonomy" id="586398"/>
    <lineage>
        <taxon>Eukaryota</taxon>
        <taxon>Viridiplantae</taxon>
        <taxon>Streptophyta</taxon>
        <taxon>Embryophyta</taxon>
        <taxon>Tracheophyta</taxon>
        <taxon>Spermatophyta</taxon>
        <taxon>Magnoliopsida</taxon>
        <taxon>eudicotyledons</taxon>
        <taxon>Gunneridae</taxon>
        <taxon>Pentapetalae</taxon>
        <taxon>rosids</taxon>
        <taxon>fabids</taxon>
        <taxon>Malpighiales</taxon>
        <taxon>Linaceae</taxon>
        <taxon>Linum</taxon>
    </lineage>
</organism>
<name>A0AAV2E741_9ROSI</name>
<keyword evidence="2" id="KW-1185">Reference proteome</keyword>
<gene>
    <name evidence="1" type="ORF">LTRI10_LOCUS23125</name>
</gene>
<reference evidence="1 2" key="1">
    <citation type="submission" date="2024-04" db="EMBL/GenBank/DDBJ databases">
        <authorList>
            <person name="Fracassetti M."/>
        </authorList>
    </citation>
    <scope>NUCLEOTIDE SEQUENCE [LARGE SCALE GENOMIC DNA]</scope>
</reference>
<dbReference type="AlphaFoldDB" id="A0AAV2E741"/>
<sequence>MFQNSRQKKLSLSDGSPFTFLGRQVDEKAIILIKNAEDKLKKRCSCHYPVPHGLKCGCQVKVARASDIEIYPDKLHVFWQSLEYENPPNAEDYGPVEKAVKQHLYALAKEVVRIGPGATSKEATSLFRGLHLPQDTIHAVDYGPVEKAVQQHLFALAKEVVRIGPEATSKEATRLFCGLHLPQDTIHESTVNERRKGKIEEKFNCERNLSGRRKHCAC</sequence>
<evidence type="ECO:0000313" key="2">
    <source>
        <dbReference type="Proteomes" id="UP001497516"/>
    </source>
</evidence>
<dbReference type="Proteomes" id="UP001497516">
    <property type="component" value="Chromosome 4"/>
</dbReference>
<proteinExistence type="predicted"/>
<protein>
    <submittedName>
        <fullName evidence="1">Uncharacterized protein</fullName>
    </submittedName>
</protein>
<evidence type="ECO:0000313" key="1">
    <source>
        <dbReference type="EMBL" id="CAL1381768.1"/>
    </source>
</evidence>
<accession>A0AAV2E741</accession>